<reference evidence="2 3" key="1">
    <citation type="submission" date="2020-01" db="EMBL/GenBank/DDBJ databases">
        <title>Vast differences in strain-level diversity in the gut microbiota of two closely related honey bee species.</title>
        <authorList>
            <person name="Ellegaard K.M."/>
            <person name="Suenami S."/>
            <person name="Miyazaki R."/>
            <person name="Engel P."/>
        </authorList>
    </citation>
    <scope>NUCLEOTIDE SEQUENCE [LARGE SCALE GENOMIC DNA]</scope>
    <source>
        <strain evidence="2 3">ESL0416</strain>
    </source>
</reference>
<sequence>MLTSKFTGKQILRITAFFAVFVGIVNYSDFNSKQGLFYLLFWVGLGVIFFALSFSQKVVKKFYPHEVGARLSSLQKWERVIGLIMIIFAALDLLFLKKIIPDIDWPILVLGIYFFEIL</sequence>
<feature type="transmembrane region" description="Helical" evidence="1">
    <location>
        <begin position="12"/>
        <end position="30"/>
    </location>
</feature>
<dbReference type="RefSeq" id="WP_220219903.1">
    <property type="nucleotide sequence ID" value="NZ_CP048268.1"/>
</dbReference>
<dbReference type="Proteomes" id="UP000826550">
    <property type="component" value="Chromosome"/>
</dbReference>
<evidence type="ECO:0000313" key="3">
    <source>
        <dbReference type="Proteomes" id="UP000826550"/>
    </source>
</evidence>
<keyword evidence="1" id="KW-0812">Transmembrane</keyword>
<keyword evidence="1" id="KW-0472">Membrane</keyword>
<protein>
    <submittedName>
        <fullName evidence="2">Uncharacterized protein</fullName>
    </submittedName>
</protein>
<keyword evidence="3" id="KW-1185">Reference proteome</keyword>
<organism evidence="2 3">
    <name type="scientific">Lactobacillus panisapium</name>
    <dbReference type="NCBI Taxonomy" id="2012495"/>
    <lineage>
        <taxon>Bacteria</taxon>
        <taxon>Bacillati</taxon>
        <taxon>Bacillota</taxon>
        <taxon>Bacilli</taxon>
        <taxon>Lactobacillales</taxon>
        <taxon>Lactobacillaceae</taxon>
        <taxon>Lactobacillus</taxon>
    </lineage>
</organism>
<accession>A0ABX8W6K0</accession>
<feature type="transmembrane region" description="Helical" evidence="1">
    <location>
        <begin position="80"/>
        <end position="100"/>
    </location>
</feature>
<name>A0ABX8W6K0_9LACO</name>
<proteinExistence type="predicted"/>
<gene>
    <name evidence="2" type="ORF">GYM71_06590</name>
</gene>
<keyword evidence="1" id="KW-1133">Transmembrane helix</keyword>
<evidence type="ECO:0000256" key="1">
    <source>
        <dbReference type="SAM" id="Phobius"/>
    </source>
</evidence>
<feature type="transmembrane region" description="Helical" evidence="1">
    <location>
        <begin position="36"/>
        <end position="54"/>
    </location>
</feature>
<evidence type="ECO:0000313" key="2">
    <source>
        <dbReference type="EMBL" id="QYN53107.1"/>
    </source>
</evidence>
<dbReference type="EMBL" id="CP048268">
    <property type="protein sequence ID" value="QYN53107.1"/>
    <property type="molecule type" value="Genomic_DNA"/>
</dbReference>